<dbReference type="Proteomes" id="UP000605676">
    <property type="component" value="Unassembled WGS sequence"/>
</dbReference>
<name>A0ABS1HRN7_9BACT</name>
<dbReference type="PROSITE" id="PS50994">
    <property type="entry name" value="INTEGRASE"/>
    <property type="match status" value="1"/>
</dbReference>
<dbReference type="NCBIfam" id="NF033546">
    <property type="entry name" value="transpos_IS21"/>
    <property type="match status" value="1"/>
</dbReference>
<protein>
    <submittedName>
        <fullName evidence="3">IS21 family transposase</fullName>
    </submittedName>
</protein>
<dbReference type="SUPFAM" id="SSF53098">
    <property type="entry name" value="Ribonuclease H-like"/>
    <property type="match status" value="1"/>
</dbReference>
<sequence>MANKLIDMSKVRKVIQFHHQGKAKQFISRYMGLSRNTVKKYIALYRVLNLTIDEINQKSDSELEKIFSRDTEDVLSPKLKKVYDFFPHMERELKKTGVTKHRMWKEYHQKHPEGLKLSQFKAHYLRWSKKVNPVMHMEHKAGDKMFIDYAGKTLEIINKETGEVEQVQFFVAILGASQYTYAEASPSQQKEDFITSVENALHFYGGVPAAIVPDNLKSAVIRSSRFEPTINETFMDFAEHYGTTVLPARAYRPRDKSLAEGAVKILYQRIYPVLRGQKFYCLDELNNAIWDELDKHNNKKLTGRPTSRHQLFIEDEKAQLAPLPVEKYEIKEISMATVAMNGHVLLSKDQHYYSVPCQYLKKKVKLVYTSASVEIYHKYNRIALHKRDGRKYFYTTNKDHLASTHQFVAAWTPQRFINWASSIDHSVKEFIINILERKQHPEQAYKSCMGVLSFAKKVGNERLTNACKRALEHQVYNYRIIQKILEKGLDKIDNEKPDEPELPFHDNIRGRKYYN</sequence>
<evidence type="ECO:0000313" key="3">
    <source>
        <dbReference type="EMBL" id="MBK3519913.1"/>
    </source>
</evidence>
<organism evidence="3 4">
    <name type="scientific">Carboxylicivirga marina</name>
    <dbReference type="NCBI Taxonomy" id="2800988"/>
    <lineage>
        <taxon>Bacteria</taxon>
        <taxon>Pseudomonadati</taxon>
        <taxon>Bacteroidota</taxon>
        <taxon>Bacteroidia</taxon>
        <taxon>Marinilabiliales</taxon>
        <taxon>Marinilabiliaceae</taxon>
        <taxon>Carboxylicivirga</taxon>
    </lineage>
</organism>
<dbReference type="Gene3D" id="3.30.420.10">
    <property type="entry name" value="Ribonuclease H-like superfamily/Ribonuclease H"/>
    <property type="match status" value="1"/>
</dbReference>
<evidence type="ECO:0000313" key="4">
    <source>
        <dbReference type="Proteomes" id="UP000605676"/>
    </source>
</evidence>
<dbReference type="InterPro" id="IPR054353">
    <property type="entry name" value="IstA-like_C"/>
</dbReference>
<dbReference type="InterPro" id="IPR001584">
    <property type="entry name" value="Integrase_cat-core"/>
</dbReference>
<comment type="similarity">
    <text evidence="1">Belongs to the transposase IS21/IS408/IS1162 family.</text>
</comment>
<dbReference type="RefSeq" id="WP_234445917.1">
    <property type="nucleotide sequence ID" value="NZ_JAENRR010000104.1"/>
</dbReference>
<dbReference type="InterPro" id="IPR012337">
    <property type="entry name" value="RNaseH-like_sf"/>
</dbReference>
<accession>A0ABS1HRN7</accession>
<proteinExistence type="inferred from homology"/>
<evidence type="ECO:0000256" key="1">
    <source>
        <dbReference type="ARBA" id="ARBA00009277"/>
    </source>
</evidence>
<dbReference type="PANTHER" id="PTHR35004:SF8">
    <property type="entry name" value="TRANSPOSASE RV3428C-RELATED"/>
    <property type="match status" value="1"/>
</dbReference>
<evidence type="ECO:0000259" key="2">
    <source>
        <dbReference type="PROSITE" id="PS50994"/>
    </source>
</evidence>
<dbReference type="InterPro" id="IPR036397">
    <property type="entry name" value="RNaseH_sf"/>
</dbReference>
<keyword evidence="4" id="KW-1185">Reference proteome</keyword>
<gene>
    <name evidence="3" type="primary">istA</name>
    <name evidence="3" type="ORF">JIV24_21420</name>
</gene>
<comment type="caution">
    <text evidence="3">The sequence shown here is derived from an EMBL/GenBank/DDBJ whole genome shotgun (WGS) entry which is preliminary data.</text>
</comment>
<reference evidence="3 4" key="1">
    <citation type="submission" date="2021-01" db="EMBL/GenBank/DDBJ databases">
        <title>Carboxyliciviraga sp.nov., isolated from coastal sediments.</title>
        <authorList>
            <person name="Lu D."/>
            <person name="Zhang T."/>
        </authorList>
    </citation>
    <scope>NUCLEOTIDE SEQUENCE [LARGE SCALE GENOMIC DNA]</scope>
    <source>
        <strain evidence="3 4">N1Y132</strain>
    </source>
</reference>
<feature type="domain" description="Integrase catalytic" evidence="2">
    <location>
        <begin position="129"/>
        <end position="332"/>
    </location>
</feature>
<dbReference type="EMBL" id="JAENRR010000104">
    <property type="protein sequence ID" value="MBK3519913.1"/>
    <property type="molecule type" value="Genomic_DNA"/>
</dbReference>
<dbReference type="PANTHER" id="PTHR35004">
    <property type="entry name" value="TRANSPOSASE RV3428C-RELATED"/>
    <property type="match status" value="1"/>
</dbReference>
<dbReference type="Pfam" id="PF22483">
    <property type="entry name" value="Mu-transpos_C_2"/>
    <property type="match status" value="1"/>
</dbReference>